<dbReference type="RefSeq" id="WP_168676470.1">
    <property type="nucleotide sequence ID" value="NZ_JAAXOY010000002.1"/>
</dbReference>
<keyword evidence="3" id="KW-1185">Reference proteome</keyword>
<accession>A0ABX1JXZ2</accession>
<evidence type="ECO:0000313" key="2">
    <source>
        <dbReference type="EMBL" id="NKY38091.1"/>
    </source>
</evidence>
<protein>
    <submittedName>
        <fullName evidence="2">Gluconate 2-dehydrogenase subunit 3 family protein</fullName>
    </submittedName>
</protein>
<evidence type="ECO:0000256" key="1">
    <source>
        <dbReference type="SAM" id="MobiDB-lite"/>
    </source>
</evidence>
<dbReference type="InterPro" id="IPR027056">
    <property type="entry name" value="Gluconate_2DH_su3"/>
</dbReference>
<evidence type="ECO:0000313" key="3">
    <source>
        <dbReference type="Proteomes" id="UP000777774"/>
    </source>
</evidence>
<name>A0ABX1JXZ2_9CELL</name>
<reference evidence="2 3" key="1">
    <citation type="submission" date="2020-04" db="EMBL/GenBank/DDBJ databases">
        <title>MicrobeNet Type strains.</title>
        <authorList>
            <person name="Nicholson A.C."/>
        </authorList>
    </citation>
    <scope>NUCLEOTIDE SEQUENCE [LARGE SCALE GENOMIC DNA]</scope>
    <source>
        <strain evidence="2 3">ATCC BAA-787</strain>
    </source>
</reference>
<comment type="caution">
    <text evidence="2">The sequence shown here is derived from an EMBL/GenBank/DDBJ whole genome shotgun (WGS) entry which is preliminary data.</text>
</comment>
<organism evidence="2 3">
    <name type="scientific">Cellulomonas septica</name>
    <dbReference type="NCBI Taxonomy" id="285080"/>
    <lineage>
        <taxon>Bacteria</taxon>
        <taxon>Bacillati</taxon>
        <taxon>Actinomycetota</taxon>
        <taxon>Actinomycetes</taxon>
        <taxon>Micrococcales</taxon>
        <taxon>Cellulomonadaceae</taxon>
        <taxon>Cellulomonas</taxon>
    </lineage>
</organism>
<dbReference type="Pfam" id="PF13618">
    <property type="entry name" value="Gluconate_2-dh3"/>
    <property type="match status" value="1"/>
</dbReference>
<proteinExistence type="predicted"/>
<dbReference type="EMBL" id="JAAXOY010000002">
    <property type="protein sequence ID" value="NKY38091.1"/>
    <property type="molecule type" value="Genomic_DNA"/>
</dbReference>
<feature type="region of interest" description="Disordered" evidence="1">
    <location>
        <begin position="131"/>
        <end position="150"/>
    </location>
</feature>
<gene>
    <name evidence="2" type="ORF">HGA02_00705</name>
</gene>
<dbReference type="Proteomes" id="UP000777774">
    <property type="component" value="Unassembled WGS sequence"/>
</dbReference>
<sequence length="237" mass="26032">MGQAEWATLPISAAADDAPLFFTEHEWDTVEAATARIIPTDRHPGAREANVVRFIDRMLCGTTFVFASADGSGFLQMTGKDEESWAARIRRRGELYREGVLELDRLAKEIGGAEFVDLGEDQQDAVLERLSGEPKPGPFRLSAEATGTGGAPAGNQPVNEDFLEFFPLLVLNTRQGFYGDPVYGGNVGRIGWGVIGFDGPPDLKSTTDGSYTTTQYMIPEATWPYERHPAVLRYGRR</sequence>